<protein>
    <submittedName>
        <fullName evidence="1">Uncharacterized protein</fullName>
    </submittedName>
</protein>
<reference evidence="1 2" key="1">
    <citation type="submission" date="2018-11" db="EMBL/GenBank/DDBJ databases">
        <authorList>
            <consortium name="Pathogen Informatics"/>
        </authorList>
    </citation>
    <scope>NUCLEOTIDE SEQUENCE [LARGE SCALE GENOMIC DNA]</scope>
</reference>
<dbReference type="AlphaFoldDB" id="A0A3P6SDU9"/>
<sequence length="32" mass="3774">MFQKILDPRLCPLRSSKISVQVPELFAWIGYH</sequence>
<name>A0A3P6SDU9_CYLGO</name>
<dbReference type="Proteomes" id="UP000271889">
    <property type="component" value="Unassembled WGS sequence"/>
</dbReference>
<evidence type="ECO:0000313" key="1">
    <source>
        <dbReference type="EMBL" id="VDK65255.1"/>
    </source>
</evidence>
<proteinExistence type="predicted"/>
<keyword evidence="2" id="KW-1185">Reference proteome</keyword>
<gene>
    <name evidence="1" type="ORF">CGOC_LOCUS5999</name>
</gene>
<accession>A0A3P6SDU9</accession>
<organism evidence="1 2">
    <name type="scientific">Cylicostephanus goldi</name>
    <name type="common">Nematode worm</name>
    <dbReference type="NCBI Taxonomy" id="71465"/>
    <lineage>
        <taxon>Eukaryota</taxon>
        <taxon>Metazoa</taxon>
        <taxon>Ecdysozoa</taxon>
        <taxon>Nematoda</taxon>
        <taxon>Chromadorea</taxon>
        <taxon>Rhabditida</taxon>
        <taxon>Rhabditina</taxon>
        <taxon>Rhabditomorpha</taxon>
        <taxon>Strongyloidea</taxon>
        <taxon>Strongylidae</taxon>
        <taxon>Cylicostephanus</taxon>
    </lineage>
</organism>
<evidence type="ECO:0000313" key="2">
    <source>
        <dbReference type="Proteomes" id="UP000271889"/>
    </source>
</evidence>
<dbReference type="EMBL" id="UYRV01018868">
    <property type="protein sequence ID" value="VDK65255.1"/>
    <property type="molecule type" value="Genomic_DNA"/>
</dbReference>